<organism evidence="2">
    <name type="scientific">Sesamum radiatum</name>
    <name type="common">Black benniseed</name>
    <dbReference type="NCBI Taxonomy" id="300843"/>
    <lineage>
        <taxon>Eukaryota</taxon>
        <taxon>Viridiplantae</taxon>
        <taxon>Streptophyta</taxon>
        <taxon>Embryophyta</taxon>
        <taxon>Tracheophyta</taxon>
        <taxon>Spermatophyta</taxon>
        <taxon>Magnoliopsida</taxon>
        <taxon>eudicotyledons</taxon>
        <taxon>Gunneridae</taxon>
        <taxon>Pentapetalae</taxon>
        <taxon>asterids</taxon>
        <taxon>lamiids</taxon>
        <taxon>Lamiales</taxon>
        <taxon>Pedaliaceae</taxon>
        <taxon>Sesamum</taxon>
    </lineage>
</organism>
<gene>
    <name evidence="2" type="ORF">Sradi_2516100</name>
</gene>
<dbReference type="InterPro" id="IPR002156">
    <property type="entry name" value="RNaseH_domain"/>
</dbReference>
<dbReference type="Gene3D" id="3.30.420.10">
    <property type="entry name" value="Ribonuclease H-like superfamily/Ribonuclease H"/>
    <property type="match status" value="1"/>
</dbReference>
<dbReference type="GO" id="GO:0003676">
    <property type="term" value="F:nucleic acid binding"/>
    <property type="evidence" value="ECO:0007669"/>
    <property type="project" value="InterPro"/>
</dbReference>
<dbReference type="InterPro" id="IPR012337">
    <property type="entry name" value="RNaseH-like_sf"/>
</dbReference>
<protein>
    <recommendedName>
        <fullName evidence="1">RNase H type-1 domain-containing protein</fullName>
    </recommendedName>
</protein>
<sequence length="177" mass="19933">MVWLLHADGSFTLIGGEARVVLTSPVGDEMEYALCFDFKASNNDTEYETLIAGIRIALDAGAKSLIAQSDSQLVTNQLEDWRKPLLDYLKEGILPGDEMEANQLKSRVARFALLQNILYKHSFYQPYLRCLPTEKGRDILHEIHEGVCGSHINGMALANKTLRAGYFWLTLKKDEIN</sequence>
<dbReference type="SUPFAM" id="SSF53098">
    <property type="entry name" value="Ribonuclease H-like"/>
    <property type="match status" value="1"/>
</dbReference>
<evidence type="ECO:0000259" key="1">
    <source>
        <dbReference type="Pfam" id="PF13456"/>
    </source>
</evidence>
<dbReference type="AlphaFoldDB" id="A0AAW2SKH3"/>
<proteinExistence type="predicted"/>
<dbReference type="GO" id="GO:0004523">
    <property type="term" value="F:RNA-DNA hybrid ribonuclease activity"/>
    <property type="evidence" value="ECO:0007669"/>
    <property type="project" value="InterPro"/>
</dbReference>
<reference evidence="2" key="1">
    <citation type="submission" date="2020-06" db="EMBL/GenBank/DDBJ databases">
        <authorList>
            <person name="Li T."/>
            <person name="Hu X."/>
            <person name="Zhang T."/>
            <person name="Song X."/>
            <person name="Zhang H."/>
            <person name="Dai N."/>
            <person name="Sheng W."/>
            <person name="Hou X."/>
            <person name="Wei L."/>
        </authorList>
    </citation>
    <scope>NUCLEOTIDE SEQUENCE</scope>
    <source>
        <strain evidence="2">G02</strain>
        <tissue evidence="2">Leaf</tissue>
    </source>
</reference>
<dbReference type="EMBL" id="JACGWJ010000010">
    <property type="protein sequence ID" value="KAL0392933.1"/>
    <property type="molecule type" value="Genomic_DNA"/>
</dbReference>
<reference evidence="2" key="2">
    <citation type="journal article" date="2024" name="Plant">
        <title>Genomic evolution and insights into agronomic trait innovations of Sesamum species.</title>
        <authorList>
            <person name="Miao H."/>
            <person name="Wang L."/>
            <person name="Qu L."/>
            <person name="Liu H."/>
            <person name="Sun Y."/>
            <person name="Le M."/>
            <person name="Wang Q."/>
            <person name="Wei S."/>
            <person name="Zheng Y."/>
            <person name="Lin W."/>
            <person name="Duan Y."/>
            <person name="Cao H."/>
            <person name="Xiong S."/>
            <person name="Wang X."/>
            <person name="Wei L."/>
            <person name="Li C."/>
            <person name="Ma Q."/>
            <person name="Ju M."/>
            <person name="Zhao R."/>
            <person name="Li G."/>
            <person name="Mu C."/>
            <person name="Tian Q."/>
            <person name="Mei H."/>
            <person name="Zhang T."/>
            <person name="Gao T."/>
            <person name="Zhang H."/>
        </authorList>
    </citation>
    <scope>NUCLEOTIDE SEQUENCE</scope>
    <source>
        <strain evidence="2">G02</strain>
    </source>
</reference>
<dbReference type="PANTHER" id="PTHR48475">
    <property type="entry name" value="RIBONUCLEASE H"/>
    <property type="match status" value="1"/>
</dbReference>
<accession>A0AAW2SKH3</accession>
<name>A0AAW2SKH3_SESRA</name>
<evidence type="ECO:0000313" key="2">
    <source>
        <dbReference type="EMBL" id="KAL0392933.1"/>
    </source>
</evidence>
<dbReference type="PANTHER" id="PTHR48475:SF2">
    <property type="entry name" value="RIBONUCLEASE H"/>
    <property type="match status" value="1"/>
</dbReference>
<feature type="domain" description="RNase H type-1" evidence="1">
    <location>
        <begin position="16"/>
        <end position="80"/>
    </location>
</feature>
<dbReference type="InterPro" id="IPR036397">
    <property type="entry name" value="RNaseH_sf"/>
</dbReference>
<dbReference type="Pfam" id="PF13456">
    <property type="entry name" value="RVT_3"/>
    <property type="match status" value="1"/>
</dbReference>
<comment type="caution">
    <text evidence="2">The sequence shown here is derived from an EMBL/GenBank/DDBJ whole genome shotgun (WGS) entry which is preliminary data.</text>
</comment>